<feature type="transmembrane region" description="Helical" evidence="16">
    <location>
        <begin position="167"/>
        <end position="193"/>
    </location>
</feature>
<proteinExistence type="inferred from homology"/>
<sequence length="406" mass="43839">MPTFDYAALDLDGRVSSGVLDAPSARDARRQLEQRRLVPVRLQPVAGTGAGEASGNTRPGRGRFSTKALTLFTRQLATLIVAVPLEEALRTIGSQSEHRPTREVVMATHALVLEGFRLSDAMTRQGNRFPALYRAMVAAGEGSGALPQILERLADLLEREQQVRGKLLAALAYPAALSLTAVLVVIALMAFVVPRVVEQFESMGRELPLLTRAVIGVSDGMAAWGLPALLVMAVAAVVFARLLRRDRVRLAVDARILALPVLGRILRDVHAARLARTLAIMLTNGLPLMEGLSITARTVHNRVLRAATERMVAVIREGGSLSNAMRRAAVFPPTLLYMTSSGENSGRLAPMLDRAADYLEREFNTFTNVVMSLLEPVIIVLLGGVVAVIVLAILLPILQFNTLAMA</sequence>
<dbReference type="PROSITE" id="PS00874">
    <property type="entry name" value="T2SP_F"/>
    <property type="match status" value="1"/>
</dbReference>
<feature type="region of interest" description="Disordered" evidence="15">
    <location>
        <begin position="43"/>
        <end position="62"/>
    </location>
</feature>
<evidence type="ECO:0000256" key="5">
    <source>
        <dbReference type="ARBA" id="ARBA00022475"/>
    </source>
</evidence>
<comment type="similarity">
    <text evidence="3 14">Belongs to the GSP F family.</text>
</comment>
<dbReference type="InterPro" id="IPR003004">
    <property type="entry name" value="GspF/PilC"/>
</dbReference>
<protein>
    <recommendedName>
        <fullName evidence="13">General secretion pathway protein F</fullName>
    </recommendedName>
</protein>
<evidence type="ECO:0000256" key="11">
    <source>
        <dbReference type="ARBA" id="ARBA00022989"/>
    </source>
</evidence>
<dbReference type="InterPro" id="IPR042094">
    <property type="entry name" value="T2SS_GspF_sf"/>
</dbReference>
<accession>G7UPM6</accession>
<dbReference type="Proteomes" id="UP000005870">
    <property type="component" value="Chromosome"/>
</dbReference>
<dbReference type="GO" id="GO:0046872">
    <property type="term" value="F:metal ion binding"/>
    <property type="evidence" value="ECO:0007669"/>
    <property type="project" value="UniProtKB-KW"/>
</dbReference>
<dbReference type="OrthoDB" id="9805682at2"/>
<feature type="transmembrane region" description="Helical" evidence="16">
    <location>
        <begin position="213"/>
        <end position="240"/>
    </location>
</feature>
<dbReference type="STRING" id="1045855.DSC_10975"/>
<dbReference type="Gene3D" id="1.20.81.30">
    <property type="entry name" value="Type II secretion system (T2SS), domain F"/>
    <property type="match status" value="2"/>
</dbReference>
<evidence type="ECO:0000256" key="6">
    <source>
        <dbReference type="ARBA" id="ARBA00022519"/>
    </source>
</evidence>
<keyword evidence="10" id="KW-0653">Protein transport</keyword>
<dbReference type="GO" id="GO:0015627">
    <property type="term" value="C:type II protein secretion system complex"/>
    <property type="evidence" value="ECO:0007669"/>
    <property type="project" value="InterPro"/>
</dbReference>
<evidence type="ECO:0000256" key="3">
    <source>
        <dbReference type="ARBA" id="ARBA00005745"/>
    </source>
</evidence>
<evidence type="ECO:0000256" key="8">
    <source>
        <dbReference type="ARBA" id="ARBA00022723"/>
    </source>
</evidence>
<dbReference type="KEGG" id="psd:DSC_10975"/>
<organism evidence="18 19">
    <name type="scientific">Pseudoxanthomonas spadix (strain BD-a59)</name>
    <dbReference type="NCBI Taxonomy" id="1045855"/>
    <lineage>
        <taxon>Bacteria</taxon>
        <taxon>Pseudomonadati</taxon>
        <taxon>Pseudomonadota</taxon>
        <taxon>Gammaproteobacteria</taxon>
        <taxon>Lysobacterales</taxon>
        <taxon>Lysobacteraceae</taxon>
        <taxon>Pseudoxanthomonas</taxon>
    </lineage>
</organism>
<dbReference type="InterPro" id="IPR011850">
    <property type="entry name" value="T2SS_GspF"/>
</dbReference>
<evidence type="ECO:0000256" key="13">
    <source>
        <dbReference type="ARBA" id="ARBA00030750"/>
    </source>
</evidence>
<feature type="domain" description="Type II secretion system protein GspF" evidence="17">
    <location>
        <begin position="72"/>
        <end position="194"/>
    </location>
</feature>
<dbReference type="eggNOG" id="COG1459">
    <property type="taxonomic scope" value="Bacteria"/>
</dbReference>
<keyword evidence="8" id="KW-0479">Metal-binding</keyword>
<evidence type="ECO:0000256" key="2">
    <source>
        <dbReference type="ARBA" id="ARBA00004429"/>
    </source>
</evidence>
<gene>
    <name evidence="18" type="ordered locus">DSC_10975</name>
</gene>
<evidence type="ECO:0000256" key="12">
    <source>
        <dbReference type="ARBA" id="ARBA00023136"/>
    </source>
</evidence>
<keyword evidence="12 16" id="KW-0472">Membrane</keyword>
<evidence type="ECO:0000256" key="16">
    <source>
        <dbReference type="SAM" id="Phobius"/>
    </source>
</evidence>
<name>G7UPM6_PSEUP</name>
<dbReference type="PANTHER" id="PTHR30012">
    <property type="entry name" value="GENERAL SECRETION PATHWAY PROTEIN"/>
    <property type="match status" value="1"/>
</dbReference>
<evidence type="ECO:0000313" key="18">
    <source>
        <dbReference type="EMBL" id="AER56839.1"/>
    </source>
</evidence>
<dbReference type="HOGENOM" id="CLU_035032_2_1_6"/>
<keyword evidence="9" id="KW-0106">Calcium</keyword>
<evidence type="ECO:0000259" key="17">
    <source>
        <dbReference type="Pfam" id="PF00482"/>
    </source>
</evidence>
<dbReference type="AlphaFoldDB" id="G7UPM6"/>
<dbReference type="InterPro" id="IPR018076">
    <property type="entry name" value="T2SS_GspF_dom"/>
</dbReference>
<feature type="domain" description="Type II secretion system protein GspF" evidence="17">
    <location>
        <begin position="275"/>
        <end position="396"/>
    </location>
</feature>
<dbReference type="PANTHER" id="PTHR30012:SF0">
    <property type="entry name" value="TYPE II SECRETION SYSTEM PROTEIN F-RELATED"/>
    <property type="match status" value="1"/>
</dbReference>
<comment type="subcellular location">
    <subcellularLocation>
        <location evidence="2 14">Cell inner membrane</location>
        <topology evidence="2 14">Multi-pass membrane protein</topology>
    </subcellularLocation>
</comment>
<dbReference type="Pfam" id="PF00482">
    <property type="entry name" value="T2SSF"/>
    <property type="match status" value="2"/>
</dbReference>
<keyword evidence="7 14" id="KW-0812">Transmembrane</keyword>
<dbReference type="RefSeq" id="WP_014161013.1">
    <property type="nucleotide sequence ID" value="NC_016147.2"/>
</dbReference>
<reference evidence="18 19" key="1">
    <citation type="journal article" date="2012" name="J. Bacteriol.">
        <title>Complete Genome Sequence of the BTEX-Degrading Bacterium Pseudoxanthomonas spadix BD-a59.</title>
        <authorList>
            <person name="Lee S.H."/>
            <person name="Jin H.M."/>
            <person name="Lee H.J."/>
            <person name="Kim J.M."/>
            <person name="Jeon C.O."/>
        </authorList>
    </citation>
    <scope>NUCLEOTIDE SEQUENCE [LARGE SCALE GENOMIC DNA]</scope>
    <source>
        <strain evidence="18 19">BD-a59</strain>
    </source>
</reference>
<evidence type="ECO:0000256" key="10">
    <source>
        <dbReference type="ARBA" id="ARBA00022927"/>
    </source>
</evidence>
<evidence type="ECO:0000256" key="7">
    <source>
        <dbReference type="ARBA" id="ARBA00022692"/>
    </source>
</evidence>
<dbReference type="GO" id="GO:0015628">
    <property type="term" value="P:protein secretion by the type II secretion system"/>
    <property type="evidence" value="ECO:0007669"/>
    <property type="project" value="InterPro"/>
</dbReference>
<keyword evidence="6" id="KW-0997">Cell inner membrane</keyword>
<evidence type="ECO:0000256" key="1">
    <source>
        <dbReference type="ARBA" id="ARBA00002684"/>
    </source>
</evidence>
<evidence type="ECO:0000256" key="14">
    <source>
        <dbReference type="RuleBase" id="RU003923"/>
    </source>
</evidence>
<dbReference type="PRINTS" id="PR00812">
    <property type="entry name" value="BCTERIALGSPF"/>
</dbReference>
<keyword evidence="19" id="KW-1185">Reference proteome</keyword>
<dbReference type="GO" id="GO:0005886">
    <property type="term" value="C:plasma membrane"/>
    <property type="evidence" value="ECO:0007669"/>
    <property type="project" value="UniProtKB-SubCell"/>
</dbReference>
<feature type="transmembrane region" description="Helical" evidence="16">
    <location>
        <begin position="377"/>
        <end position="398"/>
    </location>
</feature>
<evidence type="ECO:0000256" key="9">
    <source>
        <dbReference type="ARBA" id="ARBA00022837"/>
    </source>
</evidence>
<dbReference type="NCBIfam" id="TIGR02120">
    <property type="entry name" value="GspF"/>
    <property type="match status" value="1"/>
</dbReference>
<keyword evidence="11 16" id="KW-1133">Transmembrane helix</keyword>
<dbReference type="EMBL" id="CP003093">
    <property type="protein sequence ID" value="AER56839.1"/>
    <property type="molecule type" value="Genomic_DNA"/>
</dbReference>
<evidence type="ECO:0000256" key="4">
    <source>
        <dbReference type="ARBA" id="ARBA00022448"/>
    </source>
</evidence>
<dbReference type="FunFam" id="1.20.81.30:FF:000001">
    <property type="entry name" value="Type II secretion system protein F"/>
    <property type="match status" value="2"/>
</dbReference>
<comment type="function">
    <text evidence="1">Component of the type II secretion system inner membrane complex required for the energy-dependent secretion of extracellular factors such as proteases and toxins from the periplasm.</text>
</comment>
<keyword evidence="5" id="KW-1003">Cell membrane</keyword>
<keyword evidence="4 14" id="KW-0813">Transport</keyword>
<evidence type="ECO:0000313" key="19">
    <source>
        <dbReference type="Proteomes" id="UP000005870"/>
    </source>
</evidence>
<dbReference type="InterPro" id="IPR001992">
    <property type="entry name" value="T2SS_GspF/T4SS_PilC_CS"/>
</dbReference>
<evidence type="ECO:0000256" key="15">
    <source>
        <dbReference type="SAM" id="MobiDB-lite"/>
    </source>
</evidence>